<feature type="domain" description="ZFYVE26-like TPR repeats" evidence="2">
    <location>
        <begin position="2247"/>
        <end position="2348"/>
    </location>
</feature>
<feature type="region of interest" description="Disordered" evidence="1">
    <location>
        <begin position="1600"/>
        <end position="1635"/>
    </location>
</feature>
<dbReference type="Pfam" id="PF25569">
    <property type="entry name" value="TPR_ZFYVE26"/>
    <property type="match status" value="1"/>
</dbReference>
<protein>
    <recommendedName>
        <fullName evidence="2">ZFYVE26-like TPR repeats domain-containing protein</fullName>
    </recommendedName>
</protein>
<dbReference type="OrthoDB" id="1936617at2759"/>
<organism evidence="3 4">
    <name type="scientific">Panicum miliaceum</name>
    <name type="common">Proso millet</name>
    <name type="synonym">Broomcorn millet</name>
    <dbReference type="NCBI Taxonomy" id="4540"/>
    <lineage>
        <taxon>Eukaryota</taxon>
        <taxon>Viridiplantae</taxon>
        <taxon>Streptophyta</taxon>
        <taxon>Embryophyta</taxon>
        <taxon>Tracheophyta</taxon>
        <taxon>Spermatophyta</taxon>
        <taxon>Magnoliopsida</taxon>
        <taxon>Liliopsida</taxon>
        <taxon>Poales</taxon>
        <taxon>Poaceae</taxon>
        <taxon>PACMAD clade</taxon>
        <taxon>Panicoideae</taxon>
        <taxon>Panicodae</taxon>
        <taxon>Paniceae</taxon>
        <taxon>Panicinae</taxon>
        <taxon>Panicum</taxon>
        <taxon>Panicum sect. Panicum</taxon>
    </lineage>
</organism>
<feature type="compositionally biased region" description="Basic and acidic residues" evidence="1">
    <location>
        <begin position="1951"/>
        <end position="1960"/>
    </location>
</feature>
<dbReference type="PANTHER" id="PTHR35478:SF1">
    <property type="entry name" value="ZINC FINGER FYVE DOMAIN-CONTAINING PROTEIN 26"/>
    <property type="match status" value="1"/>
</dbReference>
<evidence type="ECO:0000313" key="4">
    <source>
        <dbReference type="Proteomes" id="UP000275267"/>
    </source>
</evidence>
<feature type="region of interest" description="Disordered" evidence="1">
    <location>
        <begin position="1181"/>
        <end position="1217"/>
    </location>
</feature>
<dbReference type="STRING" id="4540.A0A3L6STF3"/>
<accession>A0A3L6STF3</accession>
<dbReference type="EMBL" id="PQIB02000004">
    <property type="protein sequence ID" value="RLN25305.1"/>
    <property type="molecule type" value="Genomic_DNA"/>
</dbReference>
<dbReference type="PANTHER" id="PTHR35478">
    <property type="entry name" value="ZINC FINGER FYVE DOMAIN PROTEIN"/>
    <property type="match status" value="1"/>
</dbReference>
<reference evidence="4" key="1">
    <citation type="journal article" date="2019" name="Nat. Commun.">
        <title>The genome of broomcorn millet.</title>
        <authorList>
            <person name="Zou C."/>
            <person name="Miki D."/>
            <person name="Li D."/>
            <person name="Tang Q."/>
            <person name="Xiao L."/>
            <person name="Rajput S."/>
            <person name="Deng P."/>
            <person name="Jia W."/>
            <person name="Huang R."/>
            <person name="Zhang M."/>
            <person name="Sun Y."/>
            <person name="Hu J."/>
            <person name="Fu X."/>
            <person name="Schnable P.S."/>
            <person name="Li F."/>
            <person name="Zhang H."/>
            <person name="Feng B."/>
            <person name="Zhu X."/>
            <person name="Liu R."/>
            <person name="Schnable J.C."/>
            <person name="Zhu J.-K."/>
            <person name="Zhang H."/>
        </authorList>
    </citation>
    <scope>NUCLEOTIDE SEQUENCE [LARGE SCALE GENOMIC DNA]</scope>
</reference>
<comment type="caution">
    <text evidence="3">The sequence shown here is derived from an EMBL/GenBank/DDBJ whole genome shotgun (WGS) entry which is preliminary data.</text>
</comment>
<evidence type="ECO:0000256" key="1">
    <source>
        <dbReference type="SAM" id="MobiDB-lite"/>
    </source>
</evidence>
<name>A0A3L6STF3_PANMI</name>
<sequence>MAASEREAALLARVAANHLFLAQFEALRAALLSLRRRADPGLAADFLRAVVAAGGRVPGVLWSAPPACPSPSHLAWLAALELAALPSTPNPEALRLKAEFLVLFQSVADDPAVGAEARETLTRLLDLGVVRLRREVEGGGGEAGAGVQEALVTEEDLRGLWGVFLDNALVFDALCVGVSRQIGLDGGFGADVLLLLRQNVQLAHLDAVKTLLAEDDLDGAAGHLRFLCLDHGVEEDEYKLVISEFLRKGWAKASNCGGRWSQLRDRITKMYGAALQSTSPQLVQLFQVILDDIVSEEIEDHNVSDTNGMPLPFTKFVETLSLERGTDSDDTDDRTLLDAAITSCKKDLYHYCRLSGKHMLEVVLETSLSSIKREQLQEAVDVVSLFPLLQPLVAVLGWDILKGKTALRRKLMQLFWTSKSQALRLQEYSHYRSKTDEHQGSDVNNAEVLDPFVENLILERLAVQTPMRVLFDVVPGIKFQDAIELIGMQPLPSTTAAWKRIHDIELMHMRYALQSVVLALGEMEKCAGDGNECYYHKALSYLREIQNFMEAIKSTPRKIFMVSIILSLIHMDDSVNLSQAVPSECHVTHECDDSNIESEGKNTVVYFVGLLLDILRHSLQAKGPDMDHLSSTSLSSAGRQALEWRLKHAKHSIEDLDWRLSVLKRLQPLSERQWSWKEALVLLRAAPSKLLNVCMQRENYDIGEEAVQRFSLPAEDKASLELAEWVAGAYKRALVEDAVNRATDNTNAAQELDILSLRAQLGSLTTILLCVDVAATSARSGDMCRFLLDEATSLLSEIFPGSSPKVGTTYWDQVQELATISVIKRILQRLHDILDQEALPYLQVSFTEMSISSSTESSRVGQKQCPLGLLHQMIDDAFKGKRQFLSGKLHNVARAIVDEDFDSVYAKEGVNLEKKDVLSSEKGVVLGHGLRILKQASRSDLASSNVLESSSEHKGSANRYMGPLSTKPSTYLSNFIIYIATIGDIVDGIDTTHDFNYFSLVYEWPKDLLTRLVFERGSTDAAAKVADTMGVDFVHEIISACVPPVLSPRTGHGWACIPVIPILCNISSENRSSAIPKSLPPAQGWSAHDSSLSSRQEPLYPLQLNLVKHLAQLSSVRAVLACVFGSSILSGDNESSPTYVKDTAQIPEIERSFFEFALEQSERYPTMNRWIQMQSNLHQVSESSVTDKSESEVSLHQSKGKFSMKRAREPDSDDGESELEDIVISGNTTSSPLESPKHEDVRLEPTAFISFDWENEGPYEKAVERLISEGKLTDALAVSDRCLRNGASDKLLQLLIEQKEERSLGAGQIRAYGSHNLGSDTWQYCLRLRDKKLAAQLALKYLRSWDLDAASNVLTMCTCHLPEKDPMRSEVLHMKQSLQRYGHIMSADDHYTRWQEVEADCEVDPEGLALRLAAKGAVSAALVVAESASLSIDLRRELQGRQLVKLLTTDPLNGGGPAAASRFLSTLRDSNDALPVAIGAMKLLPDLRSKQLLVHFFLKRTVGSLSDAEIARLNSWALGLRVLSLLPLPSQQRCSSLHEHPQLIIEVLLMMKQFQSASLILKEFPALRDDRLIISYAKKAISINSFGNFQREARKAFSWVPRDSGTKTPPKDTPRKRKSSGSGGGDRSSWDAMPVVQEERTPVYPSEGQDRLPFVSAPDEWVLTGDPDKDDTTRSSHRYETSPDITLFKALISLCTDESIAAKGALELCMTQMKVVLSSQQLPLDASMDNIARAYHAMETYVQALSYAKNLLKKLVGSSDLSSGSERSRDVDDISVDTGSSSAGSQYLDELSDLLAQADMWLGRAELLQSLLGSGIIASLDDIADKESSTRLRDRLVSDERYSMAVYTCRKCKIDAFPVWVAWGHALVRMEHYAQARVKFKQALQQYKGDAATVVTEIINTVEGGPPVDVSSVRSMYEHLAKSAATIFDDSLSADAYLNVLYMPSTFPRSESSRQSRDPIDNQFTSASSYLEDGPRSNLDSVRYGECIHYLHDYARPQMLAFMFRHGHYAEACSLFFPFNQPTTEGETSLSSVPWSDPLTTDYGTIDDLCDLCLGYGAMAVLEDTIRAVTQSPAYHETPVIQYMNTVLTRICNYCETHRHFNYLYNFLVLKDDHVASGLCCIQLFMNSMSQEEALRHLGHAKTHFEEALSVRDRTMEATKLVLRSARNKSTPGRMTRETIMKYSTRVSYQMDVVKALNNIDGPQWNTSLFGNPTDPETLRRRCMVVETLAEKHFDLAFRMLHEFDLPAVDIYAGVAASLAERKKGGQLTEFLKNIRGTIDDDEWDQVLGAAINVYANKHKERPDRLIDMLISNHRKVLACVVCGRLKSAFQIASRSGSVADVQYVAHQLLEVMVGTGGIWFGPLMIRSCLNIL</sequence>
<feature type="region of interest" description="Disordered" evidence="1">
    <location>
        <begin position="1759"/>
        <end position="1781"/>
    </location>
</feature>
<dbReference type="Proteomes" id="UP000275267">
    <property type="component" value="Unassembled WGS sequence"/>
</dbReference>
<proteinExistence type="predicted"/>
<evidence type="ECO:0000259" key="2">
    <source>
        <dbReference type="Pfam" id="PF25569"/>
    </source>
</evidence>
<dbReference type="InterPro" id="IPR057946">
    <property type="entry name" value="TPR_ZFYVE26"/>
</dbReference>
<keyword evidence="4" id="KW-1185">Reference proteome</keyword>
<feature type="region of interest" description="Disordered" evidence="1">
    <location>
        <begin position="1948"/>
        <end position="1974"/>
    </location>
</feature>
<evidence type="ECO:0000313" key="3">
    <source>
        <dbReference type="EMBL" id="RLN25305.1"/>
    </source>
</evidence>
<gene>
    <name evidence="3" type="ORF">C2845_PM07G14180</name>
</gene>